<proteinExistence type="predicted"/>
<gene>
    <name evidence="2" type="ORF">OQ273_05825</name>
</gene>
<evidence type="ECO:0000313" key="3">
    <source>
        <dbReference type="Proteomes" id="UP001151234"/>
    </source>
</evidence>
<accession>A0A9X3UGH8</accession>
<dbReference type="Pfam" id="PF12146">
    <property type="entry name" value="Hydrolase_4"/>
    <property type="match status" value="1"/>
</dbReference>
<dbReference type="PANTHER" id="PTHR43798:SF33">
    <property type="entry name" value="HYDROLASE, PUTATIVE (AFU_ORTHOLOGUE AFUA_2G14860)-RELATED"/>
    <property type="match status" value="1"/>
</dbReference>
<dbReference type="EMBL" id="JAPJZI010000001">
    <property type="protein sequence ID" value="MDA5398087.1"/>
    <property type="molecule type" value="Genomic_DNA"/>
</dbReference>
<organism evidence="2 3">
    <name type="scientific">Hoeflea prorocentri</name>
    <dbReference type="NCBI Taxonomy" id="1922333"/>
    <lineage>
        <taxon>Bacteria</taxon>
        <taxon>Pseudomonadati</taxon>
        <taxon>Pseudomonadota</taxon>
        <taxon>Alphaproteobacteria</taxon>
        <taxon>Hyphomicrobiales</taxon>
        <taxon>Rhizobiaceae</taxon>
        <taxon>Hoeflea</taxon>
    </lineage>
</organism>
<dbReference type="GO" id="GO:0016020">
    <property type="term" value="C:membrane"/>
    <property type="evidence" value="ECO:0007669"/>
    <property type="project" value="TreeGrafter"/>
</dbReference>
<keyword evidence="3" id="KW-1185">Reference proteome</keyword>
<evidence type="ECO:0000259" key="1">
    <source>
        <dbReference type="Pfam" id="PF12146"/>
    </source>
</evidence>
<dbReference type="PANTHER" id="PTHR43798">
    <property type="entry name" value="MONOACYLGLYCEROL LIPASE"/>
    <property type="match status" value="1"/>
</dbReference>
<sequence>MASFIHKVIRLGFDITGRVAPETTGRAAFRLFSTTPSRRPSGEKARRALEMARPVMAGAKKTVLRTRDGSVATWFFASASQPRETVLVVHGWGARTEHMLDIIAALQRSGRNVVALDLPGHGASSGRRLQMAMAVEAVDAAWRQYGPFSMMLGHSFGGAVILNAAAGSVCGHVPRHPHKLVLISTPNALPKVFEWFADWLGLNNRSRLALYDGVRKVTGRPLSEFVGAEQLAGMTIPTIVIHAPDDKEVRADSARALAAAGPHVDVLWADGYGHRRILKAPEVLESLVAFADRPGEARAA</sequence>
<dbReference type="GO" id="GO:0016787">
    <property type="term" value="F:hydrolase activity"/>
    <property type="evidence" value="ECO:0007669"/>
    <property type="project" value="UniProtKB-KW"/>
</dbReference>
<dbReference type="Gene3D" id="3.40.50.1820">
    <property type="entry name" value="alpha/beta hydrolase"/>
    <property type="match status" value="1"/>
</dbReference>
<dbReference type="InterPro" id="IPR029058">
    <property type="entry name" value="AB_hydrolase_fold"/>
</dbReference>
<name>A0A9X3UGH8_9HYPH</name>
<protein>
    <submittedName>
        <fullName evidence="2">Alpha/beta fold hydrolase</fullName>
    </submittedName>
</protein>
<keyword evidence="2" id="KW-0378">Hydrolase</keyword>
<dbReference type="PRINTS" id="PR00111">
    <property type="entry name" value="ABHYDROLASE"/>
</dbReference>
<comment type="caution">
    <text evidence="2">The sequence shown here is derived from an EMBL/GenBank/DDBJ whole genome shotgun (WGS) entry which is preliminary data.</text>
</comment>
<dbReference type="SUPFAM" id="SSF53474">
    <property type="entry name" value="alpha/beta-Hydrolases"/>
    <property type="match status" value="1"/>
</dbReference>
<feature type="domain" description="Serine aminopeptidase S33" evidence="1">
    <location>
        <begin position="81"/>
        <end position="190"/>
    </location>
</feature>
<dbReference type="InterPro" id="IPR000073">
    <property type="entry name" value="AB_hydrolase_1"/>
</dbReference>
<evidence type="ECO:0000313" key="2">
    <source>
        <dbReference type="EMBL" id="MDA5398087.1"/>
    </source>
</evidence>
<reference evidence="2" key="1">
    <citation type="submission" date="2022-11" db="EMBL/GenBank/DDBJ databases">
        <title>Draft genome sequence of Hoeflea poritis E7-10 and Hoeflea prorocentri PM5-8, separated from scleractinian coral Porites lutea and marine dinoflagellate.</title>
        <authorList>
            <person name="Zhang G."/>
            <person name="Wei Q."/>
            <person name="Cai L."/>
        </authorList>
    </citation>
    <scope>NUCLEOTIDE SEQUENCE</scope>
    <source>
        <strain evidence="2">PM5-8</strain>
    </source>
</reference>
<dbReference type="RefSeq" id="WP_267989527.1">
    <property type="nucleotide sequence ID" value="NZ_JAPJZI010000001.1"/>
</dbReference>
<dbReference type="Proteomes" id="UP001151234">
    <property type="component" value="Unassembled WGS sequence"/>
</dbReference>
<dbReference type="InterPro" id="IPR050266">
    <property type="entry name" value="AB_hydrolase_sf"/>
</dbReference>
<dbReference type="InterPro" id="IPR022742">
    <property type="entry name" value="Hydrolase_4"/>
</dbReference>
<dbReference type="AlphaFoldDB" id="A0A9X3UGH8"/>